<dbReference type="Proteomes" id="UP000652761">
    <property type="component" value="Unassembled WGS sequence"/>
</dbReference>
<sequence>MSYWAKSKSPSDEGNALEKGKKGWTLLISRRRDPSRYQPGRAPMARRVKNAEAYTVTFPPLNRAWGRFAFRAQPPCRDLESRRVPLLG</sequence>
<protein>
    <submittedName>
        <fullName evidence="1">Uncharacterized protein</fullName>
    </submittedName>
</protein>
<comment type="caution">
    <text evidence="1">The sequence shown here is derived from an EMBL/GenBank/DDBJ whole genome shotgun (WGS) entry which is preliminary data.</text>
</comment>
<dbReference type="EMBL" id="NMUH01001124">
    <property type="protein sequence ID" value="MQL89173.1"/>
    <property type="molecule type" value="Genomic_DNA"/>
</dbReference>
<organism evidence="1 2">
    <name type="scientific">Colocasia esculenta</name>
    <name type="common">Wild taro</name>
    <name type="synonym">Arum esculentum</name>
    <dbReference type="NCBI Taxonomy" id="4460"/>
    <lineage>
        <taxon>Eukaryota</taxon>
        <taxon>Viridiplantae</taxon>
        <taxon>Streptophyta</taxon>
        <taxon>Embryophyta</taxon>
        <taxon>Tracheophyta</taxon>
        <taxon>Spermatophyta</taxon>
        <taxon>Magnoliopsida</taxon>
        <taxon>Liliopsida</taxon>
        <taxon>Araceae</taxon>
        <taxon>Aroideae</taxon>
        <taxon>Colocasieae</taxon>
        <taxon>Colocasia</taxon>
    </lineage>
</organism>
<evidence type="ECO:0000313" key="2">
    <source>
        <dbReference type="Proteomes" id="UP000652761"/>
    </source>
</evidence>
<dbReference type="AlphaFoldDB" id="A0A843V950"/>
<keyword evidence="2" id="KW-1185">Reference proteome</keyword>
<evidence type="ECO:0000313" key="1">
    <source>
        <dbReference type="EMBL" id="MQL89173.1"/>
    </source>
</evidence>
<proteinExistence type="predicted"/>
<name>A0A843V950_COLES</name>
<accession>A0A843V950</accession>
<gene>
    <name evidence="1" type="ORF">Taro_021746</name>
</gene>
<reference evidence="1" key="1">
    <citation type="submission" date="2017-07" db="EMBL/GenBank/DDBJ databases">
        <title>Taro Niue Genome Assembly and Annotation.</title>
        <authorList>
            <person name="Atibalentja N."/>
            <person name="Keating K."/>
            <person name="Fields C.J."/>
        </authorList>
    </citation>
    <scope>NUCLEOTIDE SEQUENCE</scope>
    <source>
        <strain evidence="1">Niue_2</strain>
        <tissue evidence="1">Leaf</tissue>
    </source>
</reference>